<dbReference type="AlphaFoldDB" id="A0A7S9L0Z6"/>
<dbReference type="Gene3D" id="2.120.10.10">
    <property type="match status" value="1"/>
</dbReference>
<dbReference type="KEGG" id="pex:IZT61_04215"/>
<evidence type="ECO:0000313" key="2">
    <source>
        <dbReference type="Proteomes" id="UP000594759"/>
    </source>
</evidence>
<name>A0A7S9L0Z6_9SPHI</name>
<proteinExistence type="predicted"/>
<dbReference type="InterPro" id="IPR036278">
    <property type="entry name" value="Sialidase_sf"/>
</dbReference>
<gene>
    <name evidence="1" type="ORF">IZT61_04215</name>
</gene>
<evidence type="ECO:0000313" key="1">
    <source>
        <dbReference type="EMBL" id="QPH40494.1"/>
    </source>
</evidence>
<accession>A0A7S9L0Z6</accession>
<organism evidence="1 2">
    <name type="scientific">Pedobacter endophyticus</name>
    <dbReference type="NCBI Taxonomy" id="2789740"/>
    <lineage>
        <taxon>Bacteria</taxon>
        <taxon>Pseudomonadati</taxon>
        <taxon>Bacteroidota</taxon>
        <taxon>Sphingobacteriia</taxon>
        <taxon>Sphingobacteriales</taxon>
        <taxon>Sphingobacteriaceae</taxon>
        <taxon>Pedobacter</taxon>
    </lineage>
</organism>
<sequence>MQAQQTKAKGLPGTVVAHQASHAKVYIGSPSIAILPNGDYLAAHDFFGEDSSEWTATKTAIYRSKNRGEAWKLETEIMGAFWSSLFVHKNNIYLLGTDRHFGNVVIRKSTDNGTHWTEPRDENSGLLLTGEYHTSAVPVVVYEGRIWRALETASGVEPDWGKRFGAMMISAPANTDLLKAANWTTSHSLPYHSAYLNGNFNGWLEGNAVVAPNGEIYNILRVDDKTSLTEKVALVSVDKNGLLASFDQNKDFVDFPGGSKKFTIRYDQVSASYWALVNNVPERHREAYHGQNPSLIRNTLSLISSSDLRNWTIRKEVLHHPNADHYGFQYADWVIDGNDLIFLSRTTWPDSNFEAGNSRQSKYLTFHKIFDFRALLNV</sequence>
<dbReference type="CDD" id="cd15482">
    <property type="entry name" value="Sialidase_non-viral"/>
    <property type="match status" value="1"/>
</dbReference>
<dbReference type="EMBL" id="CP064939">
    <property type="protein sequence ID" value="QPH40494.1"/>
    <property type="molecule type" value="Genomic_DNA"/>
</dbReference>
<dbReference type="SUPFAM" id="SSF50939">
    <property type="entry name" value="Sialidases"/>
    <property type="match status" value="1"/>
</dbReference>
<reference evidence="1 2" key="1">
    <citation type="submission" date="2020-11" db="EMBL/GenBank/DDBJ databases">
        <title>Pedobacter endophytica, an endophytic bacteria isolated form Carex pumila.</title>
        <authorList>
            <person name="Peng Y."/>
            <person name="Jiang L."/>
            <person name="Lee J."/>
        </authorList>
    </citation>
    <scope>NUCLEOTIDE SEQUENCE [LARGE SCALE GENOMIC DNA]</scope>
    <source>
        <strain evidence="1 2">JBR3-12</strain>
    </source>
</reference>
<dbReference type="Proteomes" id="UP000594759">
    <property type="component" value="Chromosome"/>
</dbReference>
<protein>
    <submittedName>
        <fullName evidence="1">Exo-alpha-sialidase</fullName>
    </submittedName>
</protein>
<dbReference type="RefSeq" id="WP_196099948.1">
    <property type="nucleotide sequence ID" value="NZ_CP064939.1"/>
</dbReference>
<keyword evidence="2" id="KW-1185">Reference proteome</keyword>